<organism evidence="3">
    <name type="scientific">Schistocephalus solidus</name>
    <name type="common">Tapeworm</name>
    <dbReference type="NCBI Taxonomy" id="70667"/>
    <lineage>
        <taxon>Eukaryota</taxon>
        <taxon>Metazoa</taxon>
        <taxon>Spiralia</taxon>
        <taxon>Lophotrochozoa</taxon>
        <taxon>Platyhelminthes</taxon>
        <taxon>Cestoda</taxon>
        <taxon>Eucestoda</taxon>
        <taxon>Diphyllobothriidea</taxon>
        <taxon>Diphyllobothriidae</taxon>
        <taxon>Schistocephalus</taxon>
    </lineage>
</organism>
<gene>
    <name evidence="3" type="primary">PINX1</name>
    <name evidence="3" type="ORF">TR132914</name>
</gene>
<evidence type="ECO:0000259" key="2">
    <source>
        <dbReference type="PROSITE" id="PS50174"/>
    </source>
</evidence>
<dbReference type="AlphaFoldDB" id="A0A0X3P0G7"/>
<protein>
    <submittedName>
        <fullName evidence="3">PIN2/TERF1-interacting telomerase inhibitor 1</fullName>
    </submittedName>
</protein>
<dbReference type="PROSITE" id="PS50174">
    <property type="entry name" value="G_PATCH"/>
    <property type="match status" value="1"/>
</dbReference>
<feature type="region of interest" description="Disordered" evidence="1">
    <location>
        <begin position="92"/>
        <end position="113"/>
    </location>
</feature>
<feature type="region of interest" description="Disordered" evidence="1">
    <location>
        <begin position="141"/>
        <end position="167"/>
    </location>
</feature>
<dbReference type="PANTHER" id="PTHR23149">
    <property type="entry name" value="G PATCH DOMAIN CONTAINING PROTEIN"/>
    <property type="match status" value="1"/>
</dbReference>
<accession>A0A0X3P0G7</accession>
<dbReference type="SMART" id="SM00443">
    <property type="entry name" value="G_patch"/>
    <property type="match status" value="1"/>
</dbReference>
<dbReference type="InterPro" id="IPR000467">
    <property type="entry name" value="G_patch_dom"/>
</dbReference>
<feature type="region of interest" description="Disordered" evidence="1">
    <location>
        <begin position="229"/>
        <end position="303"/>
    </location>
</feature>
<proteinExistence type="predicted"/>
<feature type="compositionally biased region" description="Basic and acidic residues" evidence="1">
    <location>
        <begin position="229"/>
        <end position="247"/>
    </location>
</feature>
<evidence type="ECO:0000313" key="3">
    <source>
        <dbReference type="EMBL" id="JAP41422.1"/>
    </source>
</evidence>
<dbReference type="GO" id="GO:0010521">
    <property type="term" value="F:telomerase inhibitor activity"/>
    <property type="evidence" value="ECO:0007669"/>
    <property type="project" value="TreeGrafter"/>
</dbReference>
<evidence type="ECO:0000256" key="1">
    <source>
        <dbReference type="SAM" id="MobiDB-lite"/>
    </source>
</evidence>
<dbReference type="GO" id="GO:0003676">
    <property type="term" value="F:nucleic acid binding"/>
    <property type="evidence" value="ECO:0007669"/>
    <property type="project" value="InterPro"/>
</dbReference>
<dbReference type="Pfam" id="PF01585">
    <property type="entry name" value="G-patch"/>
    <property type="match status" value="1"/>
</dbReference>
<feature type="compositionally biased region" description="Polar residues" evidence="1">
    <location>
        <begin position="96"/>
        <end position="105"/>
    </location>
</feature>
<sequence>MAFINPKKHSSYILTTAGTSIVADESNIGQQLLKKMGWTPATGLGKDGTGIVDPIKSSCNYGRKGLGKGPMESDTGMVQQLAFSEILKSLSKHKPQASSTKTSLENKSKNSRSRVHYGKFVRAKDVSQYSEESLKVVLGAPLSAPDRPTQSVDDMAVPTTGTTQNPATIRQDFGIKTYSSALDLKDYFAMKRRQKMNESIFDSDRVHKRRELSPSALADARVCFSLGPHSEEKTECDSDDGSPEKSKGVSSESKSSSSEEGSTEAPPVQTKACESSPDKSVNESEESDSSSDEGPSEAAPVRTEACEASVAFASSNLNLLPGYRYY</sequence>
<feature type="compositionally biased region" description="Low complexity" evidence="1">
    <location>
        <begin position="248"/>
        <end position="260"/>
    </location>
</feature>
<dbReference type="EMBL" id="GEEE01021803">
    <property type="protein sequence ID" value="JAP41422.1"/>
    <property type="molecule type" value="Transcribed_RNA"/>
</dbReference>
<feature type="domain" description="G-patch" evidence="2">
    <location>
        <begin position="25"/>
        <end position="71"/>
    </location>
</feature>
<dbReference type="PANTHER" id="PTHR23149:SF27">
    <property type="entry name" value="PIN2_TERF1-INTERACTING TELOMERASE INHIBITOR 1"/>
    <property type="match status" value="1"/>
</dbReference>
<name>A0A0X3P0G7_SCHSO</name>
<reference evidence="3" key="1">
    <citation type="submission" date="2016-01" db="EMBL/GenBank/DDBJ databases">
        <title>Reference transcriptome for the parasite Schistocephalus solidus: insights into the molecular evolution of parasitism.</title>
        <authorList>
            <person name="Hebert F.O."/>
            <person name="Grambauer S."/>
            <person name="Barber I."/>
            <person name="Landry C.R."/>
            <person name="Aubin-Horth N."/>
        </authorList>
    </citation>
    <scope>NUCLEOTIDE SEQUENCE</scope>
</reference>
<dbReference type="InterPro" id="IPR050656">
    <property type="entry name" value="PINX1"/>
</dbReference>
<feature type="compositionally biased region" description="Acidic residues" evidence="1">
    <location>
        <begin position="283"/>
        <end position="295"/>
    </location>
</feature>
<dbReference type="GO" id="GO:0005730">
    <property type="term" value="C:nucleolus"/>
    <property type="evidence" value="ECO:0007669"/>
    <property type="project" value="TreeGrafter"/>
</dbReference>